<evidence type="ECO:0000256" key="5">
    <source>
        <dbReference type="SAM" id="SignalP"/>
    </source>
</evidence>
<protein>
    <recommendedName>
        <fullName evidence="6">Lipase domain-containing protein</fullName>
    </recommendedName>
</protein>
<gene>
    <name evidence="7" type="ORF">HHI36_008488</name>
</gene>
<dbReference type="FunFam" id="3.40.50.1820:FF:000076">
    <property type="entry name" value="phospholipase A1"/>
    <property type="match status" value="1"/>
</dbReference>
<dbReference type="PANTHER" id="PTHR11610:SF151">
    <property type="entry name" value="PHOSPHOLIPASE A1 MEMBER A-LIKE PROTEIN"/>
    <property type="match status" value="1"/>
</dbReference>
<feature type="chain" id="PRO_5044771403" description="Lipase domain-containing protein" evidence="5">
    <location>
        <begin position="18"/>
        <end position="406"/>
    </location>
</feature>
<keyword evidence="3" id="KW-0964">Secreted</keyword>
<name>A0ABD2MSK9_9CUCU</name>
<evidence type="ECO:0000256" key="1">
    <source>
        <dbReference type="ARBA" id="ARBA00004613"/>
    </source>
</evidence>
<dbReference type="InterPro" id="IPR029058">
    <property type="entry name" value="AB_hydrolase_fold"/>
</dbReference>
<comment type="subcellular location">
    <subcellularLocation>
        <location evidence="1">Secreted</location>
    </subcellularLocation>
</comment>
<evidence type="ECO:0000256" key="3">
    <source>
        <dbReference type="ARBA" id="ARBA00022525"/>
    </source>
</evidence>
<evidence type="ECO:0000259" key="6">
    <source>
        <dbReference type="Pfam" id="PF00151"/>
    </source>
</evidence>
<dbReference type="Gene3D" id="3.40.50.1820">
    <property type="entry name" value="alpha/beta hydrolase"/>
    <property type="match status" value="1"/>
</dbReference>
<feature type="domain" description="Lipase" evidence="6">
    <location>
        <begin position="61"/>
        <end position="317"/>
    </location>
</feature>
<sequence>MEKVLTIIILLWQLVGGQNSSISIIMPNFMVPVPAGMDRSLRNEGIVIGNCKVVINDLCPDPDVNFFLYTKTHPKVPEGVRVSSDPNVSNLTKTSFNPKHPVKIIIHGYNSDMYLNVLVEIKDQYLKSKDFNVFAVDWAPLAQSPCYIAALWNIKHVGTCTSQLVERIRDLGTEDIHVIGFSLGAHIPSHLANALQPYKLPRITGLDPAGPGFITASRENKLDKEDAKFVDVLHTNSFMQGLVEELGHVDFYLNGGVIQPGCWAEPRFFACNHHRAPLYFAESINTQLGFWAWPCPSYFQYLLGNCPPKEPQILMGEHINSSFFGVHLVITESVAPFAVGKFTGPLIEILKKSERHRKEILKKYKRTVEEFIDEDTIIEALYNETDLRGHISNRYVDEIVPFVTSV</sequence>
<proteinExistence type="inferred from homology"/>
<dbReference type="PANTHER" id="PTHR11610">
    <property type="entry name" value="LIPASE"/>
    <property type="match status" value="1"/>
</dbReference>
<dbReference type="CDD" id="cd00707">
    <property type="entry name" value="Pancreat_lipase_like"/>
    <property type="match status" value="1"/>
</dbReference>
<evidence type="ECO:0000256" key="4">
    <source>
        <dbReference type="RuleBase" id="RU004262"/>
    </source>
</evidence>
<dbReference type="EMBL" id="JABFTP020000021">
    <property type="protein sequence ID" value="KAL3269418.1"/>
    <property type="molecule type" value="Genomic_DNA"/>
</dbReference>
<dbReference type="AlphaFoldDB" id="A0ABD2MSK9"/>
<dbReference type="InterPro" id="IPR033906">
    <property type="entry name" value="Lipase_N"/>
</dbReference>
<keyword evidence="5" id="KW-0732">Signal</keyword>
<dbReference type="InterPro" id="IPR000734">
    <property type="entry name" value="TAG_lipase"/>
</dbReference>
<dbReference type="Proteomes" id="UP001516400">
    <property type="component" value="Unassembled WGS sequence"/>
</dbReference>
<evidence type="ECO:0000313" key="8">
    <source>
        <dbReference type="Proteomes" id="UP001516400"/>
    </source>
</evidence>
<reference evidence="7 8" key="1">
    <citation type="journal article" date="2021" name="BMC Biol.">
        <title>Horizontally acquired antibacterial genes associated with adaptive radiation of ladybird beetles.</title>
        <authorList>
            <person name="Li H.S."/>
            <person name="Tang X.F."/>
            <person name="Huang Y.H."/>
            <person name="Xu Z.Y."/>
            <person name="Chen M.L."/>
            <person name="Du X.Y."/>
            <person name="Qiu B.Y."/>
            <person name="Chen P.T."/>
            <person name="Zhang W."/>
            <person name="Slipinski A."/>
            <person name="Escalona H.E."/>
            <person name="Waterhouse R.M."/>
            <person name="Zwick A."/>
            <person name="Pang H."/>
        </authorList>
    </citation>
    <scope>NUCLEOTIDE SEQUENCE [LARGE SCALE GENOMIC DNA]</scope>
    <source>
        <strain evidence="7">SYSU2018</strain>
    </source>
</reference>
<dbReference type="SUPFAM" id="SSF53474">
    <property type="entry name" value="alpha/beta-Hydrolases"/>
    <property type="match status" value="1"/>
</dbReference>
<evidence type="ECO:0000313" key="7">
    <source>
        <dbReference type="EMBL" id="KAL3269418.1"/>
    </source>
</evidence>
<organism evidence="7 8">
    <name type="scientific">Cryptolaemus montrouzieri</name>
    <dbReference type="NCBI Taxonomy" id="559131"/>
    <lineage>
        <taxon>Eukaryota</taxon>
        <taxon>Metazoa</taxon>
        <taxon>Ecdysozoa</taxon>
        <taxon>Arthropoda</taxon>
        <taxon>Hexapoda</taxon>
        <taxon>Insecta</taxon>
        <taxon>Pterygota</taxon>
        <taxon>Neoptera</taxon>
        <taxon>Endopterygota</taxon>
        <taxon>Coleoptera</taxon>
        <taxon>Polyphaga</taxon>
        <taxon>Cucujiformia</taxon>
        <taxon>Coccinelloidea</taxon>
        <taxon>Coccinellidae</taxon>
        <taxon>Scymninae</taxon>
        <taxon>Scymnini</taxon>
        <taxon>Cryptolaemus</taxon>
    </lineage>
</organism>
<comment type="caution">
    <text evidence="7">The sequence shown here is derived from an EMBL/GenBank/DDBJ whole genome shotgun (WGS) entry which is preliminary data.</text>
</comment>
<dbReference type="Pfam" id="PF00151">
    <property type="entry name" value="Lipase"/>
    <property type="match status" value="1"/>
</dbReference>
<comment type="similarity">
    <text evidence="2 4">Belongs to the AB hydrolase superfamily. Lipase family.</text>
</comment>
<evidence type="ECO:0000256" key="2">
    <source>
        <dbReference type="ARBA" id="ARBA00010701"/>
    </source>
</evidence>
<keyword evidence="8" id="KW-1185">Reference proteome</keyword>
<dbReference type="InterPro" id="IPR013818">
    <property type="entry name" value="Lipase"/>
</dbReference>
<accession>A0ABD2MSK9</accession>
<dbReference type="GO" id="GO:0005576">
    <property type="term" value="C:extracellular region"/>
    <property type="evidence" value="ECO:0007669"/>
    <property type="project" value="UniProtKB-SubCell"/>
</dbReference>
<feature type="signal peptide" evidence="5">
    <location>
        <begin position="1"/>
        <end position="17"/>
    </location>
</feature>